<protein>
    <recommendedName>
        <fullName evidence="4">3-deoxy-D-manno-octulosonic acid transferase</fullName>
        <shortName evidence="4">Kdo transferase</shortName>
        <ecNumber evidence="4">2.4.99.12</ecNumber>
    </recommendedName>
    <alternativeName>
        <fullName evidence="4">Lipid IV(A) 3-deoxy-D-manno-octulosonic acid transferase</fullName>
    </alternativeName>
</protein>
<comment type="subcellular location">
    <subcellularLocation>
        <location evidence="4">Cell membrane</location>
    </subcellularLocation>
</comment>
<dbReference type="EC" id="2.4.99.12" evidence="4"/>
<comment type="function">
    <text evidence="4">Involved in lipopolysaccharide (LPS) biosynthesis. Catalyzes the transfer of 3-deoxy-D-manno-octulosonate (Kdo) residue(s) from CMP-Kdo to lipid IV(A), the tetraacyldisaccharide-1,4'-bisphosphate precursor of lipid A.</text>
</comment>
<keyword evidence="4" id="KW-1133">Transmembrane helix</keyword>
<reference evidence="6 7" key="1">
    <citation type="submission" date="2017-09" db="EMBL/GenBank/DDBJ databases">
        <title>Depth-based differentiation of microbial function through sediment-hosted aquifers and enrichment of novel symbionts in the deep terrestrial subsurface.</title>
        <authorList>
            <person name="Probst A.J."/>
            <person name="Ladd B."/>
            <person name="Jarett J.K."/>
            <person name="Geller-Mcgrath D.E."/>
            <person name="Sieber C.M."/>
            <person name="Emerson J.B."/>
            <person name="Anantharaman K."/>
            <person name="Thomas B.C."/>
            <person name="Malmstrom R."/>
            <person name="Stieglmeier M."/>
            <person name="Klingl A."/>
            <person name="Woyke T."/>
            <person name="Ryan C.M."/>
            <person name="Banfield J.F."/>
        </authorList>
    </citation>
    <scope>NUCLEOTIDE SEQUENCE [LARGE SCALE GENOMIC DNA]</scope>
    <source>
        <strain evidence="6">CG23_combo_of_CG06-09_8_20_14_all_40_23</strain>
    </source>
</reference>
<feature type="active site" description="Proton acceptor" evidence="2">
    <location>
        <position position="55"/>
    </location>
</feature>
<evidence type="ECO:0000313" key="7">
    <source>
        <dbReference type="Proteomes" id="UP000231067"/>
    </source>
</evidence>
<keyword evidence="4" id="KW-0472">Membrane</keyword>
<dbReference type="InterPro" id="IPR038107">
    <property type="entry name" value="Glycos_transf_N_sf"/>
</dbReference>
<dbReference type="InterPro" id="IPR007507">
    <property type="entry name" value="Glycos_transf_N"/>
</dbReference>
<dbReference type="Proteomes" id="UP000231067">
    <property type="component" value="Unassembled WGS sequence"/>
</dbReference>
<dbReference type="EMBL" id="PCSH01000014">
    <property type="protein sequence ID" value="PIP42343.1"/>
    <property type="molecule type" value="Genomic_DNA"/>
</dbReference>
<dbReference type="PANTHER" id="PTHR42755:SF1">
    <property type="entry name" value="3-DEOXY-D-MANNO-OCTULOSONIC ACID TRANSFERASE, MITOCHONDRIAL-RELATED"/>
    <property type="match status" value="1"/>
</dbReference>
<comment type="similarity">
    <text evidence="4">Belongs to the glycosyltransferase group 1 family.</text>
</comment>
<feature type="site" description="Transition state stabilizer" evidence="3">
    <location>
        <position position="201"/>
    </location>
</feature>
<dbReference type="GO" id="GO:0009244">
    <property type="term" value="P:lipopolysaccharide core region biosynthetic process"/>
    <property type="evidence" value="ECO:0007669"/>
    <property type="project" value="UniProtKB-UniRule"/>
</dbReference>
<dbReference type="UniPathway" id="UPA00958"/>
<dbReference type="GO" id="GO:0043842">
    <property type="term" value="F:Kdo transferase activity"/>
    <property type="evidence" value="ECO:0007669"/>
    <property type="project" value="UniProtKB-EC"/>
</dbReference>
<dbReference type="Gene3D" id="3.40.50.11720">
    <property type="entry name" value="3-Deoxy-D-manno-octulosonic-acid transferase, N-terminal domain"/>
    <property type="match status" value="1"/>
</dbReference>
<gene>
    <name evidence="6" type="ORF">COX18_00660</name>
</gene>
<dbReference type="Gene3D" id="3.40.50.2000">
    <property type="entry name" value="Glycogen Phosphorylase B"/>
    <property type="match status" value="1"/>
</dbReference>
<proteinExistence type="inferred from homology"/>
<evidence type="ECO:0000256" key="1">
    <source>
        <dbReference type="ARBA" id="ARBA00022679"/>
    </source>
</evidence>
<name>A0A2H0AAC9_9BACT</name>
<dbReference type="PANTHER" id="PTHR42755">
    <property type="entry name" value="3-DEOXY-MANNO-OCTULOSONATE CYTIDYLYLTRANSFERASE"/>
    <property type="match status" value="1"/>
</dbReference>
<evidence type="ECO:0000256" key="4">
    <source>
        <dbReference type="RuleBase" id="RU365103"/>
    </source>
</evidence>
<keyword evidence="4" id="KW-0448">Lipopolysaccharide biosynthesis</keyword>
<dbReference type="GO" id="GO:0009245">
    <property type="term" value="P:lipid A biosynthetic process"/>
    <property type="evidence" value="ECO:0007669"/>
    <property type="project" value="TreeGrafter"/>
</dbReference>
<feature type="transmembrane region" description="Helical" evidence="4">
    <location>
        <begin position="6"/>
        <end position="25"/>
    </location>
</feature>
<feature type="domain" description="3-deoxy-D-manno-octulosonic-acid transferase N-terminal" evidence="5">
    <location>
        <begin position="25"/>
        <end position="203"/>
    </location>
</feature>
<comment type="pathway">
    <text evidence="4">Bacterial outer membrane biogenesis; LPS core biosynthesis.</text>
</comment>
<dbReference type="GO" id="GO:0005886">
    <property type="term" value="C:plasma membrane"/>
    <property type="evidence" value="ECO:0007669"/>
    <property type="project" value="UniProtKB-SubCell"/>
</dbReference>
<comment type="catalytic activity">
    <reaction evidence="4">
        <text>lipid IVA (E. coli) + CMP-3-deoxy-beta-D-manno-octulosonate = alpha-Kdo-(2-&gt;6)-lipid IVA (E. coli) + CMP + H(+)</text>
        <dbReference type="Rhea" id="RHEA:28066"/>
        <dbReference type="ChEBI" id="CHEBI:15378"/>
        <dbReference type="ChEBI" id="CHEBI:58603"/>
        <dbReference type="ChEBI" id="CHEBI:60364"/>
        <dbReference type="ChEBI" id="CHEBI:60377"/>
        <dbReference type="ChEBI" id="CHEBI:85987"/>
        <dbReference type="EC" id="2.4.99.12"/>
    </reaction>
</comment>
<evidence type="ECO:0000256" key="3">
    <source>
        <dbReference type="PIRSR" id="PIRSR639901-2"/>
    </source>
</evidence>
<sequence>MHLPPYNLLLHLFFIPILCYLRHGILQRLGFLPKRVQNIFKGKKIIWVHAASVGEVMGISRMVISLKAEFPEYSILISTITTTGADIARKLSVMGVIYLPLDLSIVVKRVLRIINPKILVIAETELWPNLILQAKKRGTRVIIVNGRISDKSIVGYQRLKGLFKKPLEQVDLFCMQTEMDAQRINSLGAPAEKIMVTGSAKFDTGVVIPTLEVIKRFQREIEIPDMLPIIVAGSIREGEETVLINAYQLLIQQIPDAVLIIAPRHLRRIEFIKNALSKKNLSYSLRTRGGKSSVIILDTIGELNLAYAISSVAIVGGTFVPVGGHNIIEPAALSKMVLFGPHINNYQEASKLLIACNAAIQVSSAAELTESIIYLLKNPDEMSERGLAGKRLVEENQGASTRNVEAIKGLLGSVAI</sequence>
<dbReference type="AlphaFoldDB" id="A0A2H0AAC9"/>
<keyword evidence="4" id="KW-1003">Cell membrane</keyword>
<feature type="site" description="Transition state stabilizer" evidence="3">
    <location>
        <position position="123"/>
    </location>
</feature>
<accession>A0A2H0AAC9</accession>
<organism evidence="6 7">
    <name type="scientific">Candidatus Desantisbacteria bacterium CG23_combo_of_CG06-09_8_20_14_all_40_23</name>
    <dbReference type="NCBI Taxonomy" id="1974550"/>
    <lineage>
        <taxon>Bacteria</taxon>
        <taxon>Candidatus Desantisiibacteriota</taxon>
    </lineage>
</organism>
<comment type="caution">
    <text evidence="6">The sequence shown here is derived from an EMBL/GenBank/DDBJ whole genome shotgun (WGS) entry which is preliminary data.</text>
</comment>
<evidence type="ECO:0000256" key="2">
    <source>
        <dbReference type="PIRSR" id="PIRSR639901-1"/>
    </source>
</evidence>
<keyword evidence="4" id="KW-0812">Transmembrane</keyword>
<dbReference type="SUPFAM" id="SSF53756">
    <property type="entry name" value="UDP-Glycosyltransferase/glycogen phosphorylase"/>
    <property type="match status" value="1"/>
</dbReference>
<evidence type="ECO:0000259" key="5">
    <source>
        <dbReference type="Pfam" id="PF04413"/>
    </source>
</evidence>
<dbReference type="InterPro" id="IPR039901">
    <property type="entry name" value="Kdotransferase"/>
</dbReference>
<keyword evidence="1 4" id="KW-0808">Transferase</keyword>
<dbReference type="Pfam" id="PF04413">
    <property type="entry name" value="Glycos_transf_N"/>
    <property type="match status" value="1"/>
</dbReference>
<evidence type="ECO:0000313" key="6">
    <source>
        <dbReference type="EMBL" id="PIP42343.1"/>
    </source>
</evidence>